<dbReference type="FunFam" id="1.25.10.10:FF:000196">
    <property type="entry name" value="Sperm associated antigen 6"/>
    <property type="match status" value="1"/>
</dbReference>
<dbReference type="Proteomes" id="UP001178507">
    <property type="component" value="Unassembled WGS sequence"/>
</dbReference>
<name>A0AA36IZ43_9DINO</name>
<dbReference type="InterPro" id="IPR000357">
    <property type="entry name" value="HEAT"/>
</dbReference>
<accession>A0AA36IZ43</accession>
<evidence type="ECO:0000256" key="1">
    <source>
        <dbReference type="ARBA" id="ARBA00022737"/>
    </source>
</evidence>
<dbReference type="PANTHER" id="PTHR23314:SF0">
    <property type="entry name" value="SPERM-ASSOCIATED ANTIGEN 6"/>
    <property type="match status" value="1"/>
</dbReference>
<dbReference type="GO" id="GO:0008017">
    <property type="term" value="F:microtubule binding"/>
    <property type="evidence" value="ECO:0007669"/>
    <property type="project" value="TreeGrafter"/>
</dbReference>
<comment type="caution">
    <text evidence="2">The sequence shown here is derived from an EMBL/GenBank/DDBJ whole genome shotgun (WGS) entry which is preliminary data.</text>
</comment>
<evidence type="ECO:0000313" key="2">
    <source>
        <dbReference type="EMBL" id="CAJ1396132.1"/>
    </source>
</evidence>
<dbReference type="GO" id="GO:0015630">
    <property type="term" value="C:microtubule cytoskeleton"/>
    <property type="evidence" value="ECO:0007669"/>
    <property type="project" value="TreeGrafter"/>
</dbReference>
<gene>
    <name evidence="2" type="ORF">EVOR1521_LOCUS20409</name>
</gene>
<dbReference type="Pfam" id="PF02985">
    <property type="entry name" value="HEAT"/>
    <property type="match status" value="1"/>
</dbReference>
<dbReference type="EMBL" id="CAUJNA010003219">
    <property type="protein sequence ID" value="CAJ1396132.1"/>
    <property type="molecule type" value="Genomic_DNA"/>
</dbReference>
<dbReference type="Gene3D" id="1.25.10.10">
    <property type="entry name" value="Leucine-rich Repeat Variant"/>
    <property type="match status" value="2"/>
</dbReference>
<dbReference type="PANTHER" id="PTHR23314">
    <property type="entry name" value="SPERM-ASSOCIATED ANTIGEN 6 ARMADILLO REPEAT-CONTAINING"/>
    <property type="match status" value="1"/>
</dbReference>
<organism evidence="2 3">
    <name type="scientific">Effrenium voratum</name>
    <dbReference type="NCBI Taxonomy" id="2562239"/>
    <lineage>
        <taxon>Eukaryota</taxon>
        <taxon>Sar</taxon>
        <taxon>Alveolata</taxon>
        <taxon>Dinophyceae</taxon>
        <taxon>Suessiales</taxon>
        <taxon>Symbiodiniaceae</taxon>
        <taxon>Effrenium</taxon>
    </lineage>
</organism>
<sequence length="558" mass="59891">MKRSSEVLPAFGSKSHRIRSSGAMSRAVLQTFEEYQKARVTFVQTVADLATRPQNIDALQNAGVMALLRPLLLDTVASIQQSAALALGRLANFSEQLAESVVTHEILPQLVYSLAQQNRFYKKAAAFVLRAVAKHSVGLAQAVVDSGALESLVVCLEEFDPSVKEAAAWALGYIAKHSQELAQSVVDAGAVPLLVLAFQEPDLTLKRISASALSDVAKHSPELAQLVVDAGATSLMVKEVSNSDAPLKRQVCSCLAQIAKHSVDLAEVVVEAEIFPNILHCLKDVDQVVRKNAATCIRELARHTPDLAKLIVNAGGIAAVVDYVNEASGNSRLPGIMALGYVAAFSETLALAVAATPGRGGMLRAQTQTLVGREALAPGCFKVVSKGIPPLKDALISEPEDHVKAAAAWSLGQIGRHTPDHARALAEADVLRRILAVYLHQDSSEDLQIKAKRALKSIVQKCTHLPALEPLLDSPPNILKYVVQQFAKVLPNDAEARKAFVQSGSLQKLQEASTEHGSKLQEMVDSINLLYPPEIVQYYSPNYAATLLKKMEGFAPTG</sequence>
<dbReference type="SUPFAM" id="SSF48371">
    <property type="entry name" value="ARM repeat"/>
    <property type="match status" value="1"/>
</dbReference>
<dbReference type="Pfam" id="PF00514">
    <property type="entry name" value="Arm"/>
    <property type="match status" value="1"/>
</dbReference>
<evidence type="ECO:0000313" key="3">
    <source>
        <dbReference type="Proteomes" id="UP001178507"/>
    </source>
</evidence>
<dbReference type="InterPro" id="IPR000225">
    <property type="entry name" value="Armadillo"/>
</dbReference>
<dbReference type="SMART" id="SM00185">
    <property type="entry name" value="ARM"/>
    <property type="match status" value="8"/>
</dbReference>
<dbReference type="InterPro" id="IPR016024">
    <property type="entry name" value="ARM-type_fold"/>
</dbReference>
<dbReference type="AlphaFoldDB" id="A0AA36IZ43"/>
<dbReference type="InterPro" id="IPR011989">
    <property type="entry name" value="ARM-like"/>
</dbReference>
<evidence type="ECO:0008006" key="4">
    <source>
        <dbReference type="Google" id="ProtNLM"/>
    </source>
</evidence>
<protein>
    <recommendedName>
        <fullName evidence="4">Sperm-associated antigen 6</fullName>
    </recommendedName>
</protein>
<proteinExistence type="predicted"/>
<dbReference type="GO" id="GO:0003341">
    <property type="term" value="P:cilium movement"/>
    <property type="evidence" value="ECO:0007669"/>
    <property type="project" value="TreeGrafter"/>
</dbReference>
<reference evidence="2" key="1">
    <citation type="submission" date="2023-08" db="EMBL/GenBank/DDBJ databases">
        <authorList>
            <person name="Chen Y."/>
            <person name="Shah S."/>
            <person name="Dougan E. K."/>
            <person name="Thang M."/>
            <person name="Chan C."/>
        </authorList>
    </citation>
    <scope>NUCLEOTIDE SEQUENCE</scope>
</reference>
<keyword evidence="3" id="KW-1185">Reference proteome</keyword>
<keyword evidence="1" id="KW-0677">Repeat</keyword>